<feature type="transmembrane region" description="Helical" evidence="2">
    <location>
        <begin position="294"/>
        <end position="327"/>
    </location>
</feature>
<dbReference type="InterPro" id="IPR049500">
    <property type="entry name" value="Peptidase_M50B-like"/>
</dbReference>
<dbReference type="EMBL" id="JAFLCK010000003">
    <property type="protein sequence ID" value="MBN8659393.1"/>
    <property type="molecule type" value="Genomic_DNA"/>
</dbReference>
<evidence type="ECO:0000313" key="4">
    <source>
        <dbReference type="Proteomes" id="UP000664277"/>
    </source>
</evidence>
<sequence length="337" mass="36417">MKDKTEEKNKEKLKFKVSDAKEEGSLSDEEKLAALESEILGSASPVNFAAKATEAGGLKPVAAEVAVPKSSAVSQSSLLGKFPGGFNVILFWALLLFSVFFSDTAYVRWLLVPINQFVVTVHEMSHAIVTVLTGGIVTGMTNVSDGAGHGGLTQHVGGVSFLIAQAGYLGQTFFGCLLIYLSQFKNWSRRILYLLGGIVLAGAIFFVLPGFLDLNGLLNGKFLQVIGSLVWSLALAAMFYFAGKKLNDATANLLVLFLSVQCTLNSLSLIWILLPHSLGMGGRGFTDATSMQDITGIPAFVWALSWMLTSIVAFLFTLRFTYGAFLFKKQGYIKPKK</sequence>
<proteinExistence type="predicted"/>
<accession>A0A8J7PD03</accession>
<dbReference type="Proteomes" id="UP000664277">
    <property type="component" value="Unassembled WGS sequence"/>
</dbReference>
<evidence type="ECO:0000313" key="3">
    <source>
        <dbReference type="EMBL" id="MBN8659393.1"/>
    </source>
</evidence>
<evidence type="ECO:0000256" key="2">
    <source>
        <dbReference type="SAM" id="Phobius"/>
    </source>
</evidence>
<keyword evidence="2" id="KW-0812">Transmembrane</keyword>
<dbReference type="PANTHER" id="PTHR33979">
    <property type="entry name" value="OS02G0221600 PROTEIN"/>
    <property type="match status" value="1"/>
</dbReference>
<dbReference type="AlphaFoldDB" id="A0A8J7PD03"/>
<feature type="transmembrane region" description="Helical" evidence="2">
    <location>
        <begin position="159"/>
        <end position="180"/>
    </location>
</feature>
<feature type="region of interest" description="Disordered" evidence="1">
    <location>
        <begin position="1"/>
        <end position="27"/>
    </location>
</feature>
<dbReference type="Pfam" id="PF13398">
    <property type="entry name" value="Peptidase_M50B"/>
    <property type="match status" value="1"/>
</dbReference>
<keyword evidence="2" id="KW-1133">Transmembrane helix</keyword>
<feature type="transmembrane region" description="Helical" evidence="2">
    <location>
        <begin position="253"/>
        <end position="274"/>
    </location>
</feature>
<protein>
    <submittedName>
        <fullName evidence="3">M50 family metallopeptidase</fullName>
    </submittedName>
</protein>
<comment type="caution">
    <text evidence="3">The sequence shown here is derived from an EMBL/GenBank/DDBJ whole genome shotgun (WGS) entry which is preliminary data.</text>
</comment>
<organism evidence="3 4">
    <name type="scientific">Candidatus Obscuribacter phosphatis</name>
    <dbReference type="NCBI Taxonomy" id="1906157"/>
    <lineage>
        <taxon>Bacteria</taxon>
        <taxon>Bacillati</taxon>
        <taxon>Candidatus Melainabacteria</taxon>
        <taxon>Candidatus Obscuribacterales</taxon>
        <taxon>Candidatus Obscuribacteraceae</taxon>
        <taxon>Candidatus Obscuribacter</taxon>
    </lineage>
</organism>
<gene>
    <name evidence="3" type="ORF">J0M35_03445</name>
</gene>
<feature type="transmembrane region" description="Helical" evidence="2">
    <location>
        <begin position="84"/>
        <end position="101"/>
    </location>
</feature>
<keyword evidence="2" id="KW-0472">Membrane</keyword>
<feature type="transmembrane region" description="Helical" evidence="2">
    <location>
        <begin position="223"/>
        <end position="241"/>
    </location>
</feature>
<reference evidence="3" key="1">
    <citation type="submission" date="2021-02" db="EMBL/GenBank/DDBJ databases">
        <title>Genome-Resolved Metagenomics of a Microbial Community Performing Photosynthetic Biological Nutrient Removal.</title>
        <authorList>
            <person name="Mcdaniel E.A."/>
        </authorList>
    </citation>
    <scope>NUCLEOTIDE SEQUENCE</scope>
    <source>
        <strain evidence="3">UWPOB_OBS1</strain>
    </source>
</reference>
<evidence type="ECO:0000256" key="1">
    <source>
        <dbReference type="SAM" id="MobiDB-lite"/>
    </source>
</evidence>
<dbReference type="PANTHER" id="PTHR33979:SF2">
    <property type="entry name" value="PEPTIDASE M50B-LIKE-DOMAIN-CONTAINING PROTEIN"/>
    <property type="match status" value="1"/>
</dbReference>
<feature type="transmembrane region" description="Helical" evidence="2">
    <location>
        <begin position="192"/>
        <end position="211"/>
    </location>
</feature>
<name>A0A8J7PD03_9BACT</name>